<keyword evidence="5" id="KW-0830">Ubiquinone</keyword>
<accession>A0A0A7S3Y9</accession>
<feature type="transmembrane region" description="Helical" evidence="5">
    <location>
        <begin position="396"/>
        <end position="416"/>
    </location>
</feature>
<feature type="domain" description="NADH:quinone oxidoreductase/Mrp antiporter transmembrane" evidence="7">
    <location>
        <begin position="192"/>
        <end position="490"/>
    </location>
</feature>
<comment type="similarity">
    <text evidence="5">Belongs to the complex I subunit 2 family.</text>
</comment>
<evidence type="ECO:0000256" key="6">
    <source>
        <dbReference type="RuleBase" id="RU000320"/>
    </source>
</evidence>
<dbReference type="InterPro" id="IPR001750">
    <property type="entry name" value="ND/Mrp_TM"/>
</dbReference>
<organism evidence="8 9">
    <name type="scientific">Frischella perrara</name>
    <dbReference type="NCBI Taxonomy" id="1267021"/>
    <lineage>
        <taxon>Bacteria</taxon>
        <taxon>Pseudomonadati</taxon>
        <taxon>Pseudomonadota</taxon>
        <taxon>Gammaproteobacteria</taxon>
        <taxon>Orbales</taxon>
        <taxon>Orbaceae</taxon>
        <taxon>Frischella</taxon>
    </lineage>
</organism>
<dbReference type="OrthoDB" id="9768329at2"/>
<keyword evidence="2 5" id="KW-0812">Transmembrane</keyword>
<evidence type="ECO:0000256" key="2">
    <source>
        <dbReference type="ARBA" id="ARBA00022692"/>
    </source>
</evidence>
<evidence type="ECO:0000259" key="7">
    <source>
        <dbReference type="Pfam" id="PF00361"/>
    </source>
</evidence>
<dbReference type="Proteomes" id="UP000030901">
    <property type="component" value="Chromosome"/>
</dbReference>
<dbReference type="InterPro" id="IPR010096">
    <property type="entry name" value="NADH-Q_OxRdtase_suN/2"/>
</dbReference>
<feature type="transmembrane region" description="Helical" evidence="5">
    <location>
        <begin position="12"/>
        <end position="31"/>
    </location>
</feature>
<keyword evidence="8" id="KW-0560">Oxidoreductase</keyword>
<dbReference type="STRING" id="1267021.FPB0191_00106"/>
<proteinExistence type="inferred from homology"/>
<comment type="subunit">
    <text evidence="5">NDH-1 is composed of 14 different subunits. Subunits NuoA, H, J, K, L, M, N constitute the membrane sector of the complex.</text>
</comment>
<feature type="transmembrane region" description="Helical" evidence="5">
    <location>
        <begin position="229"/>
        <end position="250"/>
    </location>
</feature>
<dbReference type="GO" id="GO:0008137">
    <property type="term" value="F:NADH dehydrogenase (ubiquinone) activity"/>
    <property type="evidence" value="ECO:0007669"/>
    <property type="project" value="InterPro"/>
</dbReference>
<dbReference type="PANTHER" id="PTHR22773">
    <property type="entry name" value="NADH DEHYDROGENASE"/>
    <property type="match status" value="1"/>
</dbReference>
<dbReference type="GO" id="GO:0050136">
    <property type="term" value="F:NADH dehydrogenase (quinone) (non-electrogenic) activity"/>
    <property type="evidence" value="ECO:0007669"/>
    <property type="project" value="UniProtKB-UniRule"/>
</dbReference>
<dbReference type="GO" id="GO:0048038">
    <property type="term" value="F:quinone binding"/>
    <property type="evidence" value="ECO:0007669"/>
    <property type="project" value="UniProtKB-KW"/>
</dbReference>
<evidence type="ECO:0000313" key="8">
    <source>
        <dbReference type="EMBL" id="AJA43971.1"/>
    </source>
</evidence>
<evidence type="ECO:0000256" key="3">
    <source>
        <dbReference type="ARBA" id="ARBA00022989"/>
    </source>
</evidence>
<name>A0A0A7S3Y9_FRIPE</name>
<comment type="subcellular location">
    <subcellularLocation>
        <location evidence="5">Cell membrane</location>
        <topology evidence="5">Multi-pass membrane protein</topology>
    </subcellularLocation>
    <subcellularLocation>
        <location evidence="1">Endomembrane system</location>
        <topology evidence="1">Multi-pass membrane protein</topology>
    </subcellularLocation>
    <subcellularLocation>
        <location evidence="6">Membrane</location>
        <topology evidence="6">Multi-pass membrane protein</topology>
    </subcellularLocation>
</comment>
<comment type="function">
    <text evidence="5">NDH-1 shuttles electrons from NADH, via FMN and iron-sulfur (Fe-S) centers, to quinones in the respiratory chain. The immediate electron acceptor for the enzyme in this species is believed to be ubiquinone. Couples the redox reaction to proton translocation (for every two electrons transferred, four hydrogen ions are translocated across the cytoplasmic membrane), and thus conserves the redox energy in a proton gradient.</text>
</comment>
<keyword evidence="5" id="KW-0874">Quinone</keyword>
<dbReference type="HAMAP" id="MF_00445">
    <property type="entry name" value="NDH1_NuoN_1"/>
    <property type="match status" value="1"/>
</dbReference>
<feature type="transmembrane region" description="Helical" evidence="5">
    <location>
        <begin position="143"/>
        <end position="163"/>
    </location>
</feature>
<feature type="transmembrane region" description="Helical" evidence="5">
    <location>
        <begin position="531"/>
        <end position="551"/>
    </location>
</feature>
<feature type="transmembrane region" description="Helical" evidence="5">
    <location>
        <begin position="198"/>
        <end position="217"/>
    </location>
</feature>
<keyword evidence="5" id="KW-1278">Translocase</keyword>
<feature type="transmembrane region" description="Helical" evidence="5">
    <location>
        <begin position="341"/>
        <end position="360"/>
    </location>
</feature>
<feature type="transmembrane region" description="Helical" evidence="5">
    <location>
        <begin position="270"/>
        <end position="291"/>
    </location>
</feature>
<dbReference type="GO" id="GO:0042773">
    <property type="term" value="P:ATP synthesis coupled electron transport"/>
    <property type="evidence" value="ECO:0007669"/>
    <property type="project" value="InterPro"/>
</dbReference>
<dbReference type="Pfam" id="PF00361">
    <property type="entry name" value="Proton_antipo_M"/>
    <property type="match status" value="1"/>
</dbReference>
<dbReference type="HOGENOM" id="CLU_007100_1_5_6"/>
<gene>
    <name evidence="5" type="primary">nuoN</name>
    <name evidence="8" type="ORF">FPB0191_00106</name>
</gene>
<keyword evidence="9" id="KW-1185">Reference proteome</keyword>
<comment type="catalytic activity">
    <reaction evidence="5">
        <text>a quinone + NADH + 5 H(+)(in) = a quinol + NAD(+) + 4 H(+)(out)</text>
        <dbReference type="Rhea" id="RHEA:57888"/>
        <dbReference type="ChEBI" id="CHEBI:15378"/>
        <dbReference type="ChEBI" id="CHEBI:24646"/>
        <dbReference type="ChEBI" id="CHEBI:57540"/>
        <dbReference type="ChEBI" id="CHEBI:57945"/>
        <dbReference type="ChEBI" id="CHEBI:132124"/>
    </reaction>
</comment>
<evidence type="ECO:0000313" key="9">
    <source>
        <dbReference type="Proteomes" id="UP000030901"/>
    </source>
</evidence>
<dbReference type="EC" id="7.1.1.-" evidence="5"/>
<sequence length="563" mass="62247">MVVITSYEFIYLLPILILGSAIIILLLLLSLCRINTKLSAWFTIFCLVLSLASSSYIGYKFISQSDDKILVANNLTQNIDKVINNPTEINDDINEAASADQQLQEINTVALASPTINDDLSVQEELVKPHSHSTALFTSDGYGALYTSLILFLSIIISTLALTWFKDERTPRGSFYLLVLFSALGATILIYSSHLVSFFIGIELLSLTIVGLVGYQYTQKYSLEATIKYMVLSAISTIFLLMGIAFYYAATGELTFIALSFKLSTLSAPSILLLLGVCLMLVGIGFKLSYVPFQLWLPDVYQGAPACVCLLLTTIGKVAIFCAIARLFLLAPIVNNETIRAMMIIMAFCSIIWGNIFSIKQHNIKRLLAYSSIAHLSYLLVALIAVQYQVLALETIGIYLIGYMLANVCVLGVISLESSSSANLDHDNDVDLTGLFWRRPIIALAMGIGLLSLAGIPLTVGFIGRFSLILLSVTAELWWFVGTVVIVSAFSLYFYLRLAINLYIKPDHILRNEVPKTLTISKIRQISINEIFIISSALLIILCGIYPKWLFNLVSIAQYLMPQ</sequence>
<keyword evidence="5" id="KW-0520">NAD</keyword>
<dbReference type="GO" id="GO:0012505">
    <property type="term" value="C:endomembrane system"/>
    <property type="evidence" value="ECO:0007669"/>
    <property type="project" value="UniProtKB-SubCell"/>
</dbReference>
<evidence type="ECO:0000256" key="4">
    <source>
        <dbReference type="ARBA" id="ARBA00023136"/>
    </source>
</evidence>
<keyword evidence="5" id="KW-0813">Transport</keyword>
<dbReference type="AlphaFoldDB" id="A0A0A7S3Y9"/>
<feature type="transmembrane region" description="Helical" evidence="5">
    <location>
        <begin position="477"/>
        <end position="496"/>
    </location>
</feature>
<protein>
    <recommendedName>
        <fullName evidence="5">NADH-quinone oxidoreductase subunit N</fullName>
        <ecNumber evidence="5">7.1.1.-</ecNumber>
    </recommendedName>
    <alternativeName>
        <fullName evidence="5">NADH dehydrogenase I subunit N</fullName>
    </alternativeName>
    <alternativeName>
        <fullName evidence="5">NDH-1 subunit N</fullName>
    </alternativeName>
</protein>
<keyword evidence="5" id="KW-1003">Cell membrane</keyword>
<evidence type="ECO:0000256" key="5">
    <source>
        <dbReference type="HAMAP-Rule" id="MF_00445"/>
    </source>
</evidence>
<dbReference type="EMBL" id="CP009056">
    <property type="protein sequence ID" value="AJA43971.1"/>
    <property type="molecule type" value="Genomic_DNA"/>
</dbReference>
<feature type="transmembrane region" description="Helical" evidence="5">
    <location>
        <begin position="303"/>
        <end position="329"/>
    </location>
</feature>
<evidence type="ECO:0000256" key="1">
    <source>
        <dbReference type="ARBA" id="ARBA00004127"/>
    </source>
</evidence>
<keyword evidence="3 5" id="KW-1133">Transmembrane helix</keyword>
<dbReference type="GO" id="GO:0005886">
    <property type="term" value="C:plasma membrane"/>
    <property type="evidence" value="ECO:0007669"/>
    <property type="project" value="UniProtKB-SubCell"/>
</dbReference>
<dbReference type="KEGG" id="fpp:FPB0191_00106"/>
<reference evidence="8 9" key="1">
    <citation type="journal article" date="2014" name="Appl. Environ. Microbiol.">
        <title>Gut symbionts from distinct hosts exhibit genotoxic activity via divergent colibactin biosynthetic pathways.</title>
        <authorList>
            <person name="Engel P."/>
            <person name="Vizcaino M.I."/>
            <person name="Crawford J.M."/>
        </authorList>
    </citation>
    <scope>NUCLEOTIDE SEQUENCE [LARGE SCALE GENOMIC DNA]</scope>
    <source>
        <strain evidence="8 9">PEB0191</strain>
    </source>
</reference>
<feature type="transmembrane region" description="Helical" evidence="5">
    <location>
        <begin position="175"/>
        <end position="192"/>
    </location>
</feature>
<feature type="transmembrane region" description="Helical" evidence="5">
    <location>
        <begin position="38"/>
        <end position="59"/>
    </location>
</feature>
<dbReference type="RefSeq" id="WP_052236659.1">
    <property type="nucleotide sequence ID" value="NZ_CP009056.1"/>
</dbReference>
<feature type="transmembrane region" description="Helical" evidence="5">
    <location>
        <begin position="367"/>
        <end position="390"/>
    </location>
</feature>
<keyword evidence="4 5" id="KW-0472">Membrane</keyword>
<feature type="transmembrane region" description="Helical" evidence="5">
    <location>
        <begin position="441"/>
        <end position="471"/>
    </location>
</feature>